<dbReference type="InterPro" id="IPR007969">
    <property type="entry name" value="DUF732"/>
</dbReference>
<dbReference type="GeneID" id="84894757"/>
<feature type="compositionally biased region" description="Low complexity" evidence="1">
    <location>
        <begin position="45"/>
        <end position="65"/>
    </location>
</feature>
<evidence type="ECO:0000256" key="2">
    <source>
        <dbReference type="SAM" id="SignalP"/>
    </source>
</evidence>
<keyword evidence="2" id="KW-0732">Signal</keyword>
<feature type="signal peptide" evidence="2">
    <location>
        <begin position="1"/>
        <end position="28"/>
    </location>
</feature>
<dbReference type="Pfam" id="PF05305">
    <property type="entry name" value="DUF732"/>
    <property type="match status" value="1"/>
</dbReference>
<keyword evidence="5" id="KW-1185">Reference proteome</keyword>
<dbReference type="EMBL" id="LR584267">
    <property type="protein sequence ID" value="VHO00487.1"/>
    <property type="molecule type" value="Genomic_DNA"/>
</dbReference>
<protein>
    <recommendedName>
        <fullName evidence="3">DUF732 domain-containing protein</fullName>
    </recommendedName>
</protein>
<feature type="chain" id="PRO_5022704233" description="DUF732 domain-containing protein" evidence="2">
    <location>
        <begin position="29"/>
        <end position="160"/>
    </location>
</feature>
<organism evidence="4 5">
    <name type="scientific">Lawsonella clevelandensis</name>
    <dbReference type="NCBI Taxonomy" id="1528099"/>
    <lineage>
        <taxon>Bacteria</taxon>
        <taxon>Bacillati</taxon>
        <taxon>Actinomycetota</taxon>
        <taxon>Actinomycetes</taxon>
        <taxon>Mycobacteriales</taxon>
        <taxon>Lawsonellaceae</taxon>
        <taxon>Lawsonella</taxon>
    </lineage>
</organism>
<dbReference type="AlphaFoldDB" id="A0A5E3ZWM1"/>
<evidence type="ECO:0000259" key="3">
    <source>
        <dbReference type="Pfam" id="PF05305"/>
    </source>
</evidence>
<dbReference type="RefSeq" id="WP_053961937.1">
    <property type="nucleotide sequence ID" value="NZ_CAJPTR010000023.1"/>
</dbReference>
<evidence type="ECO:0000313" key="4">
    <source>
        <dbReference type="EMBL" id="VHO00487.1"/>
    </source>
</evidence>
<gene>
    <name evidence="4" type="ORF">LC603019_00780</name>
</gene>
<evidence type="ECO:0000313" key="5">
    <source>
        <dbReference type="Proteomes" id="UP000324288"/>
    </source>
</evidence>
<evidence type="ECO:0000256" key="1">
    <source>
        <dbReference type="SAM" id="MobiDB-lite"/>
    </source>
</evidence>
<accession>A0A5E3ZWM1</accession>
<feature type="region of interest" description="Disordered" evidence="1">
    <location>
        <begin position="39"/>
        <end position="75"/>
    </location>
</feature>
<feature type="domain" description="DUF732" evidence="3">
    <location>
        <begin position="82"/>
        <end position="159"/>
    </location>
</feature>
<dbReference type="Proteomes" id="UP000324288">
    <property type="component" value="Chromosome"/>
</dbReference>
<proteinExistence type="predicted"/>
<reference evidence="4 5" key="1">
    <citation type="submission" date="2019-04" db="EMBL/GenBank/DDBJ databases">
        <authorList>
            <person name="Seth-Smith MB H."/>
            <person name="Seth-Smith H."/>
        </authorList>
    </citation>
    <scope>NUCLEOTIDE SEQUENCE [LARGE SCALE GENOMIC DNA]</scope>
    <source>
        <strain evidence="4">USB-603019</strain>
    </source>
</reference>
<dbReference type="PROSITE" id="PS51257">
    <property type="entry name" value="PROKAR_LIPOPROTEIN"/>
    <property type="match status" value="1"/>
</dbReference>
<name>A0A5E3ZWM1_9ACTN</name>
<sequence>MRENNRRPLLRSGALTAALLLGLTGITACGNSEVSGTGDALLTDNSRQTSSSSSPSSSTNPARPSELPEDYPEPSTIMRTAQDKEYLQDLKSQGIVVDGVEDSLIGTGKSLCQGKAETGRLNPVLARAVAGQLAQQGKASQDTQQTTDILTRTAIRHYCR</sequence>